<sequence length="84" mass="9797">MAAARKTKTDLHKYFKTRRVETEDGAYLECTCKKGTQMIEFQGLNEDSMPGTTSVLINLKINDEDIISKIYYTNYAKVEYQIRY</sequence>
<dbReference type="Proteomes" id="UP001634394">
    <property type="component" value="Unassembled WGS sequence"/>
</dbReference>
<evidence type="ECO:0000313" key="2">
    <source>
        <dbReference type="Proteomes" id="UP001634394"/>
    </source>
</evidence>
<protein>
    <submittedName>
        <fullName evidence="1">Uncharacterized protein</fullName>
    </submittedName>
</protein>
<comment type="caution">
    <text evidence="1">The sequence shown here is derived from an EMBL/GenBank/DDBJ whole genome shotgun (WGS) entry which is preliminary data.</text>
</comment>
<dbReference type="AlphaFoldDB" id="A0ABD3TZD4"/>
<organism evidence="1 2">
    <name type="scientific">Sinanodonta woodiana</name>
    <name type="common">Chinese pond mussel</name>
    <name type="synonym">Anodonta woodiana</name>
    <dbReference type="NCBI Taxonomy" id="1069815"/>
    <lineage>
        <taxon>Eukaryota</taxon>
        <taxon>Metazoa</taxon>
        <taxon>Spiralia</taxon>
        <taxon>Lophotrochozoa</taxon>
        <taxon>Mollusca</taxon>
        <taxon>Bivalvia</taxon>
        <taxon>Autobranchia</taxon>
        <taxon>Heteroconchia</taxon>
        <taxon>Palaeoheterodonta</taxon>
        <taxon>Unionida</taxon>
        <taxon>Unionoidea</taxon>
        <taxon>Unionidae</taxon>
        <taxon>Unioninae</taxon>
        <taxon>Sinanodonta</taxon>
    </lineage>
</organism>
<proteinExistence type="predicted"/>
<accession>A0ABD3TZD4</accession>
<evidence type="ECO:0000313" key="1">
    <source>
        <dbReference type="EMBL" id="KAL3841585.1"/>
    </source>
</evidence>
<dbReference type="EMBL" id="JBJQND010000017">
    <property type="protein sequence ID" value="KAL3841585.1"/>
    <property type="molecule type" value="Genomic_DNA"/>
</dbReference>
<keyword evidence="2" id="KW-1185">Reference proteome</keyword>
<name>A0ABD3TZD4_SINWO</name>
<reference evidence="1 2" key="1">
    <citation type="submission" date="2024-11" db="EMBL/GenBank/DDBJ databases">
        <title>Chromosome-level genome assembly of the freshwater bivalve Anodonta woodiana.</title>
        <authorList>
            <person name="Chen X."/>
        </authorList>
    </citation>
    <scope>NUCLEOTIDE SEQUENCE [LARGE SCALE GENOMIC DNA]</scope>
    <source>
        <strain evidence="1">MN2024</strain>
        <tissue evidence="1">Gills</tissue>
    </source>
</reference>
<gene>
    <name evidence="1" type="ORF">ACJMK2_019706</name>
</gene>